<evidence type="ECO:0000313" key="1">
    <source>
        <dbReference type="EMBL" id="KKM89584.1"/>
    </source>
</evidence>
<accession>A0A0F9L459</accession>
<reference evidence="1" key="1">
    <citation type="journal article" date="2015" name="Nature">
        <title>Complex archaea that bridge the gap between prokaryotes and eukaryotes.</title>
        <authorList>
            <person name="Spang A."/>
            <person name="Saw J.H."/>
            <person name="Jorgensen S.L."/>
            <person name="Zaremba-Niedzwiedzka K."/>
            <person name="Martijn J."/>
            <person name="Lind A.E."/>
            <person name="van Eijk R."/>
            <person name="Schleper C."/>
            <person name="Guy L."/>
            <person name="Ettema T.J."/>
        </authorList>
    </citation>
    <scope>NUCLEOTIDE SEQUENCE</scope>
</reference>
<dbReference type="AlphaFoldDB" id="A0A0F9L459"/>
<dbReference type="EMBL" id="LAZR01006797">
    <property type="protein sequence ID" value="KKM89584.1"/>
    <property type="molecule type" value="Genomic_DNA"/>
</dbReference>
<sequence>MYYCMECQIKKQWPCSLAKSFGTCEVCGKKDLCNDMKSAKLSKPEIMNAPTEKEFFGSENTVAHREREDII</sequence>
<gene>
    <name evidence="1" type="ORF">LCGC14_1247200</name>
</gene>
<proteinExistence type="predicted"/>
<name>A0A0F9L459_9ZZZZ</name>
<comment type="caution">
    <text evidence="1">The sequence shown here is derived from an EMBL/GenBank/DDBJ whole genome shotgun (WGS) entry which is preliminary data.</text>
</comment>
<protein>
    <submittedName>
        <fullName evidence="1">Uncharacterized protein</fullName>
    </submittedName>
</protein>
<organism evidence="1">
    <name type="scientific">marine sediment metagenome</name>
    <dbReference type="NCBI Taxonomy" id="412755"/>
    <lineage>
        <taxon>unclassified sequences</taxon>
        <taxon>metagenomes</taxon>
        <taxon>ecological metagenomes</taxon>
    </lineage>
</organism>